<evidence type="ECO:0000256" key="1">
    <source>
        <dbReference type="SAM" id="SignalP"/>
    </source>
</evidence>
<reference evidence="2" key="1">
    <citation type="journal article" date="2021" name="PeerJ">
        <title>Extensive microbial diversity within the chicken gut microbiome revealed by metagenomics and culture.</title>
        <authorList>
            <person name="Gilroy R."/>
            <person name="Ravi A."/>
            <person name="Getino M."/>
            <person name="Pursley I."/>
            <person name="Horton D.L."/>
            <person name="Alikhan N.F."/>
            <person name="Baker D."/>
            <person name="Gharbi K."/>
            <person name="Hall N."/>
            <person name="Watson M."/>
            <person name="Adriaenssens E.M."/>
            <person name="Foster-Nyarko E."/>
            <person name="Jarju S."/>
            <person name="Secka A."/>
            <person name="Antonio M."/>
            <person name="Oren A."/>
            <person name="Chaudhuri R.R."/>
            <person name="La Ragione R."/>
            <person name="Hildebrand F."/>
            <person name="Pallen M.J."/>
        </authorList>
    </citation>
    <scope>NUCLEOTIDE SEQUENCE</scope>
    <source>
        <strain evidence="2">ChiBcec15-1070</strain>
    </source>
</reference>
<dbReference type="Proteomes" id="UP000823926">
    <property type="component" value="Unassembled WGS sequence"/>
</dbReference>
<organism evidence="2 3">
    <name type="scientific">Candidatus Rikenella faecigallinarum</name>
    <dbReference type="NCBI Taxonomy" id="2838745"/>
    <lineage>
        <taxon>Bacteria</taxon>
        <taxon>Pseudomonadati</taxon>
        <taxon>Bacteroidota</taxon>
        <taxon>Bacteroidia</taxon>
        <taxon>Bacteroidales</taxon>
        <taxon>Rikenellaceae</taxon>
        <taxon>Rikenella</taxon>
    </lineage>
</organism>
<dbReference type="InterPro" id="IPR032286">
    <property type="entry name" value="DUF4837"/>
</dbReference>
<reference evidence="2" key="2">
    <citation type="submission" date="2021-04" db="EMBL/GenBank/DDBJ databases">
        <authorList>
            <person name="Gilroy R."/>
        </authorList>
    </citation>
    <scope>NUCLEOTIDE SEQUENCE</scope>
    <source>
        <strain evidence="2">ChiBcec15-1070</strain>
    </source>
</reference>
<protein>
    <submittedName>
        <fullName evidence="2">DUF4837 family protein</fullName>
    </submittedName>
</protein>
<comment type="caution">
    <text evidence="2">The sequence shown here is derived from an EMBL/GenBank/DDBJ whole genome shotgun (WGS) entry which is preliminary data.</text>
</comment>
<proteinExistence type="predicted"/>
<evidence type="ECO:0000313" key="2">
    <source>
        <dbReference type="EMBL" id="HIW10529.1"/>
    </source>
</evidence>
<accession>A0A9D1QDE9</accession>
<dbReference type="EMBL" id="DXHL01000019">
    <property type="protein sequence ID" value="HIW10529.1"/>
    <property type="molecule type" value="Genomic_DNA"/>
</dbReference>
<dbReference type="Pfam" id="PF16125">
    <property type="entry name" value="DUF4837"/>
    <property type="match status" value="1"/>
</dbReference>
<sequence length="331" mass="36731">MKTLLTSCMLTVALLLTGCFSGEVKVSSTGKPYELFVVTPSDLWQGVAGDSVRAFFGSPVEMINQPEPLFTLFSVPPASYKSTVSKHRNILILKTGDQYSKSDMTASYDVNSAPQLEVTITSPSADSLAAFVHTYGNELVKLFEITERERLVTRAMKYKDARIAERIRQKFGFEMSVPEGYRIRLDTTNFLWISLEFPLSSVGFSIYTYPADTVAGHYLGAGNILAARNAAVMQIPGPSDGSYMTTSTAILPDQKLLTVGGREWTQLRGFWDVKGDFMGGPFINYTTYDAKNNRIIAVDGYVYSPSPNNNVPMRDYVRQVEAIFMTVEVLE</sequence>
<gene>
    <name evidence="2" type="ORF">H9888_03410</name>
</gene>
<evidence type="ECO:0000313" key="3">
    <source>
        <dbReference type="Proteomes" id="UP000823926"/>
    </source>
</evidence>
<name>A0A9D1QDE9_9BACT</name>
<keyword evidence="1" id="KW-0732">Signal</keyword>
<dbReference type="PROSITE" id="PS51257">
    <property type="entry name" value="PROKAR_LIPOPROTEIN"/>
    <property type="match status" value="1"/>
</dbReference>
<feature type="signal peptide" evidence="1">
    <location>
        <begin position="1"/>
        <end position="21"/>
    </location>
</feature>
<feature type="chain" id="PRO_5038373434" evidence="1">
    <location>
        <begin position="22"/>
        <end position="331"/>
    </location>
</feature>
<dbReference type="AlphaFoldDB" id="A0A9D1QDE9"/>